<dbReference type="HAMAP" id="MF_01867">
    <property type="entry name" value="BshC"/>
    <property type="match status" value="1"/>
</dbReference>
<dbReference type="GO" id="GO:0016874">
    <property type="term" value="F:ligase activity"/>
    <property type="evidence" value="ECO:0007669"/>
    <property type="project" value="UniProtKB-UniRule"/>
</dbReference>
<evidence type="ECO:0000256" key="2">
    <source>
        <dbReference type="HAMAP-Rule" id="MF_01867"/>
    </source>
</evidence>
<evidence type="ECO:0000259" key="3">
    <source>
        <dbReference type="Pfam" id="PF10079"/>
    </source>
</evidence>
<sequence length="541" mass="62866">MFIKESQLSKQSKVMDDYFKGSPLLQDFFDYDYQNDADYSERRIELGLRKFQREALTEHLLMFNKNYQCSTETVVNIEKFLDDRTVVVVGGQQAGVLTGPLYTIHKIITILKFAKRQEELLQVPVLPVFWIAGEDHDFEEINHIYSVDAGKLHKRKVKEENQTKKSVSELTLNKDAITKLVRDLFLDTSETIHTKSLVNEIHSLIVNSETYIDLFAAFIHKLFKHSGIILLDSHHPDLRKLEIPFFKQLVEENQSLNEKFLHTSEAFLAKGYGEPIERAENNAHLFYHLNGTRLLLERQEHVFVGKQQVFSIGKEDLVKLIEEEPHNFSNNVVTRPLMQEFLLPVLAFVGGPGEIAYWATLKDAFHLFNFKVPPVVPRLSMTFVEPHIEKWLEKGSSTALEVVSSGTIRAKDQLDYWNEKHQIDAALHNILDQVERIHLPLKELVLKFDKGLEPMALKNELIVKKELTYLAQKIEKSVRQKYDHEWAKFELIESNLIPNGGLQERSLNILKYLNEYGSTFVEELLELQYDFNNQHKFIYLG</sequence>
<evidence type="ECO:0000313" key="5">
    <source>
        <dbReference type="EMBL" id="RXI98112.1"/>
    </source>
</evidence>
<reference evidence="5 6" key="1">
    <citation type="journal article" date="2019" name="Int. J. Syst. Evol. Microbiol.">
        <title>Anaerobacillus alkaliphilus sp. nov., a novel alkaliphilic and moderately halophilic bacterium.</title>
        <authorList>
            <person name="Borsodi A.K."/>
            <person name="Aszalos J.M."/>
            <person name="Bihari P."/>
            <person name="Nagy I."/>
            <person name="Schumann P."/>
            <person name="Sproer C."/>
            <person name="Kovacs A.L."/>
            <person name="Boka K."/>
            <person name="Dobosy P."/>
            <person name="Ovari M."/>
            <person name="Szili-Kovacs T."/>
            <person name="Toth E."/>
        </authorList>
    </citation>
    <scope>NUCLEOTIDE SEQUENCE [LARGE SCALE GENOMIC DNA]</scope>
    <source>
        <strain evidence="5 6">B16-10</strain>
    </source>
</reference>
<dbReference type="EC" id="6.-.-.-" evidence="2"/>
<keyword evidence="1 2" id="KW-0436">Ligase</keyword>
<evidence type="ECO:0000259" key="4">
    <source>
        <dbReference type="Pfam" id="PF24850"/>
    </source>
</evidence>
<keyword evidence="6" id="KW-1185">Reference proteome</keyword>
<evidence type="ECO:0000256" key="1">
    <source>
        <dbReference type="ARBA" id="ARBA00022598"/>
    </source>
</evidence>
<comment type="function">
    <text evidence="2">Involved in bacillithiol (BSH) biosynthesis. May catalyze the last step of the pathway, the addition of cysteine to glucosamine malate (GlcN-Mal) to generate BSH.</text>
</comment>
<dbReference type="InterPro" id="IPR055399">
    <property type="entry name" value="CC_BshC"/>
</dbReference>
<dbReference type="Pfam" id="PF10079">
    <property type="entry name" value="Rossmann-like_BshC"/>
    <property type="match status" value="1"/>
</dbReference>
<evidence type="ECO:0000313" key="6">
    <source>
        <dbReference type="Proteomes" id="UP000290649"/>
    </source>
</evidence>
<dbReference type="OrthoDB" id="9765151at2"/>
<feature type="domain" description="Bacillithiol biosynthesis BshC N-terminal Rossmann-like" evidence="3">
    <location>
        <begin position="1"/>
        <end position="379"/>
    </location>
</feature>
<dbReference type="AlphaFoldDB" id="A0A4Q0VNV7"/>
<name>A0A4Q0VNV7_9BACI</name>
<dbReference type="Pfam" id="PF24850">
    <property type="entry name" value="CC_BshC"/>
    <property type="match status" value="1"/>
</dbReference>
<proteinExistence type="inferred from homology"/>
<dbReference type="PIRSF" id="PIRSF012535">
    <property type="entry name" value="UCP012535"/>
    <property type="match status" value="1"/>
</dbReference>
<dbReference type="InterPro" id="IPR055398">
    <property type="entry name" value="Rossmann-like_BshC"/>
</dbReference>
<dbReference type="EMBL" id="QOUX01000046">
    <property type="protein sequence ID" value="RXI98112.1"/>
    <property type="molecule type" value="Genomic_DNA"/>
</dbReference>
<dbReference type="NCBIfam" id="TIGR03998">
    <property type="entry name" value="thiol_BshC"/>
    <property type="match status" value="1"/>
</dbReference>
<comment type="similarity">
    <text evidence="2">Belongs to the BshC family.</text>
</comment>
<protein>
    <recommendedName>
        <fullName evidence="2">Putative cysteine ligase BshC</fullName>
        <ecNumber evidence="2">6.-.-.-</ecNumber>
    </recommendedName>
</protein>
<comment type="caution">
    <text evidence="5">The sequence shown here is derived from an EMBL/GenBank/DDBJ whole genome shotgun (WGS) entry which is preliminary data.</text>
</comment>
<dbReference type="Proteomes" id="UP000290649">
    <property type="component" value="Unassembled WGS sequence"/>
</dbReference>
<gene>
    <name evidence="2 5" type="primary">bshC</name>
    <name evidence="5" type="ORF">DS745_17350</name>
</gene>
<organism evidence="5 6">
    <name type="scientific">Anaerobacillus alkaliphilus</name>
    <dbReference type="NCBI Taxonomy" id="1548597"/>
    <lineage>
        <taxon>Bacteria</taxon>
        <taxon>Bacillati</taxon>
        <taxon>Bacillota</taxon>
        <taxon>Bacilli</taxon>
        <taxon>Bacillales</taxon>
        <taxon>Bacillaceae</taxon>
        <taxon>Anaerobacillus</taxon>
    </lineage>
</organism>
<feature type="domain" description="Bacillithiol biosynthesis BshC C-terminal coiled-coil" evidence="4">
    <location>
        <begin position="381"/>
        <end position="540"/>
    </location>
</feature>
<dbReference type="RefSeq" id="WP_129079471.1">
    <property type="nucleotide sequence ID" value="NZ_QOUX01000046.1"/>
</dbReference>
<dbReference type="InterPro" id="IPR011199">
    <property type="entry name" value="Bacillithiol_biosynth_BshC"/>
</dbReference>
<accession>A0A4Q0VNV7</accession>